<comment type="similarity">
    <text evidence="1">Belongs to the fungal fucose-specific lectin family.</text>
</comment>
<name>A0ABQ0G2F8_9PEZI</name>
<dbReference type="InterPro" id="IPR012475">
    <property type="entry name" value="Fungal_lectin"/>
</dbReference>
<evidence type="ECO:0008006" key="5">
    <source>
        <dbReference type="Google" id="ProtNLM"/>
    </source>
</evidence>
<evidence type="ECO:0000313" key="3">
    <source>
        <dbReference type="EMBL" id="GAB1311937.1"/>
    </source>
</evidence>
<evidence type="ECO:0000256" key="1">
    <source>
        <dbReference type="ARBA" id="ARBA00009042"/>
    </source>
</evidence>
<accession>A0ABQ0G2F8</accession>
<dbReference type="Proteomes" id="UP001628179">
    <property type="component" value="Unassembled WGS sequence"/>
</dbReference>
<dbReference type="RefSeq" id="XP_070913670.1">
    <property type="nucleotide sequence ID" value="XM_071057569.1"/>
</dbReference>
<dbReference type="EMBL" id="BAAFSV010000001">
    <property type="protein sequence ID" value="GAB1311937.1"/>
    <property type="molecule type" value="Genomic_DNA"/>
</dbReference>
<proteinExistence type="inferred from homology"/>
<reference evidence="3 4" key="1">
    <citation type="submission" date="2024-09" db="EMBL/GenBank/DDBJ databases">
        <title>Itraconazole resistance in Madurella fahalii resulting from another homologue of gene encoding cytochrome P450 14-alpha sterol demethylase (CYP51).</title>
        <authorList>
            <person name="Yoshioka I."/>
            <person name="Fahal A.H."/>
            <person name="Kaneko S."/>
            <person name="Yaguchi T."/>
        </authorList>
    </citation>
    <scope>NUCLEOTIDE SEQUENCE [LARGE SCALE GENOMIC DNA]</scope>
    <source>
        <strain evidence="3 4">IFM 68171</strain>
    </source>
</reference>
<sequence>MPDNIFANSARGHTPIAATNWQNGTQTRVYFLNQDGKSCQRRRTTAEVGGEGVWEDITDFPCFQPAVNSKLAATRTDNKNANIHVVYQDVDNSIKELVYEDKHKRWRKPTSLKIKDARIGTNLSIISGNSDYSNPDTNWTSGKIESYQMAPLAPLSAVVWGYDDNNTEIRLYSVVPGTNTIAEMTYSKGEGGWDDETNNTSEVIITDTLAAHSGVAALRDPSSGSIHIFYQPESKVIGLYSINKTQRIPLGIPATGMTKAERQRQLANFRGYGAPRPPQPRRIVSKSTRELRRS</sequence>
<dbReference type="GeneID" id="98172892"/>
<gene>
    <name evidence="3" type="ORF">MFIFM68171_02147</name>
</gene>
<feature type="region of interest" description="Disordered" evidence="2">
    <location>
        <begin position="270"/>
        <end position="294"/>
    </location>
</feature>
<organism evidence="3 4">
    <name type="scientific">Madurella fahalii</name>
    <dbReference type="NCBI Taxonomy" id="1157608"/>
    <lineage>
        <taxon>Eukaryota</taxon>
        <taxon>Fungi</taxon>
        <taxon>Dikarya</taxon>
        <taxon>Ascomycota</taxon>
        <taxon>Pezizomycotina</taxon>
        <taxon>Sordariomycetes</taxon>
        <taxon>Sordariomycetidae</taxon>
        <taxon>Sordariales</taxon>
        <taxon>Sordariales incertae sedis</taxon>
        <taxon>Madurella</taxon>
    </lineage>
</organism>
<protein>
    <recommendedName>
        <fullName evidence="5">Fucose-specific lectin</fullName>
    </recommendedName>
</protein>
<dbReference type="Pfam" id="PF07938">
    <property type="entry name" value="Fungal_lectin"/>
    <property type="match status" value="1"/>
</dbReference>
<evidence type="ECO:0000256" key="2">
    <source>
        <dbReference type="SAM" id="MobiDB-lite"/>
    </source>
</evidence>
<comment type="caution">
    <text evidence="3">The sequence shown here is derived from an EMBL/GenBank/DDBJ whole genome shotgun (WGS) entry which is preliminary data.</text>
</comment>
<dbReference type="Gene3D" id="2.120.10.70">
    <property type="entry name" value="Fucose-specific lectin"/>
    <property type="match status" value="1"/>
</dbReference>
<evidence type="ECO:0000313" key="4">
    <source>
        <dbReference type="Proteomes" id="UP001628179"/>
    </source>
</evidence>
<keyword evidence="4" id="KW-1185">Reference proteome</keyword>
<dbReference type="SUPFAM" id="SSF89372">
    <property type="entry name" value="Fucose-specific lectin"/>
    <property type="match status" value="1"/>
</dbReference>